<evidence type="ECO:0000256" key="1">
    <source>
        <dbReference type="ARBA" id="ARBA00000644"/>
    </source>
</evidence>
<dbReference type="InterPro" id="IPR006148">
    <property type="entry name" value="Glc/Gal-6P_isomerase"/>
</dbReference>
<comment type="caution">
    <text evidence="6">The sequence shown here is derived from an EMBL/GenBank/DDBJ whole genome shotgun (WGS) entry which is preliminary data.</text>
</comment>
<feature type="site" description="Part of the allosteric site" evidence="4">
    <location>
        <position position="142"/>
    </location>
</feature>
<dbReference type="GO" id="GO:0005737">
    <property type="term" value="C:cytoplasm"/>
    <property type="evidence" value="ECO:0007669"/>
    <property type="project" value="TreeGrafter"/>
</dbReference>
<sequence length="260" mass="27842">MKVLILPDAQKAADRTAEVIAATVTARPDATLGLATGGTMEGVYEHLVTLGPDMSRSTTFNLDEYVGLSPDHPQSYRRFMQTHLFDPLGMPRKRTHLPRGDAPDPEAEARRYERAIADAGGIDLQLLGIGRNGHIGFNEPSSSLGSRCRIKTLTRATRDANSRFFASLDEVPRHAITMGIATILDARRVVLLATGSAKARAVADMVEGPISARCPASALQLHPAADIICDEAAAAELRLREYYETVHPGGAEADVTGGCA</sequence>
<evidence type="ECO:0000256" key="2">
    <source>
        <dbReference type="ARBA" id="ARBA00022801"/>
    </source>
</evidence>
<feature type="active site" description="Proton acceptor; for ring-opening step" evidence="4">
    <location>
        <position position="134"/>
    </location>
</feature>
<proteinExistence type="inferred from homology"/>
<dbReference type="GO" id="GO:0005975">
    <property type="term" value="P:carbohydrate metabolic process"/>
    <property type="evidence" value="ECO:0007669"/>
    <property type="project" value="InterPro"/>
</dbReference>
<evidence type="ECO:0000256" key="4">
    <source>
        <dbReference type="HAMAP-Rule" id="MF_01241"/>
    </source>
</evidence>
<dbReference type="GO" id="GO:0019262">
    <property type="term" value="P:N-acetylneuraminate catabolic process"/>
    <property type="evidence" value="ECO:0007669"/>
    <property type="project" value="UniProtKB-UniRule"/>
</dbReference>
<dbReference type="UniPathway" id="UPA00629">
    <property type="reaction ID" value="UER00684"/>
</dbReference>
<dbReference type="InterPro" id="IPR037171">
    <property type="entry name" value="NagB/RpiA_transferase-like"/>
</dbReference>
<keyword evidence="7" id="KW-1185">Reference proteome</keyword>
<comment type="pathway">
    <text evidence="4">Amino-sugar metabolism; N-acetylneuraminate degradation; D-fructose 6-phosphate from N-acetylneuraminate: step 5/5.</text>
</comment>
<feature type="active site" description="Proton acceptor; for enolization step" evidence="4">
    <location>
        <position position="63"/>
    </location>
</feature>
<dbReference type="RefSeq" id="WP_111538899.1">
    <property type="nucleotide sequence ID" value="NZ_QKZL01000030.1"/>
</dbReference>
<dbReference type="GO" id="GO:0004342">
    <property type="term" value="F:glucosamine-6-phosphate deaminase activity"/>
    <property type="evidence" value="ECO:0007669"/>
    <property type="project" value="UniProtKB-UniRule"/>
</dbReference>
<feature type="site" description="Part of the allosteric site" evidence="4">
    <location>
        <position position="149"/>
    </location>
</feature>
<keyword evidence="4" id="KW-0021">Allosteric enzyme</keyword>
<comment type="activity regulation">
    <text evidence="4">Allosterically activated by N-acetylglucosamine 6-phosphate (GlcNAc6P).</text>
</comment>
<dbReference type="Pfam" id="PF01182">
    <property type="entry name" value="Glucosamine_iso"/>
    <property type="match status" value="1"/>
</dbReference>
<feature type="site" description="Part of the allosteric site" evidence="4">
    <location>
        <position position="152"/>
    </location>
</feature>
<dbReference type="FunFam" id="3.40.50.1360:FF:000003">
    <property type="entry name" value="Glucosamine-6-phosphate deaminase"/>
    <property type="match status" value="1"/>
</dbReference>
<feature type="active site" description="For ring-opening step" evidence="4">
    <location>
        <position position="139"/>
    </location>
</feature>
<dbReference type="InterPro" id="IPR018321">
    <property type="entry name" value="Glucosamine6P_isomerase_CS"/>
</dbReference>
<dbReference type="NCBIfam" id="TIGR00502">
    <property type="entry name" value="nagB"/>
    <property type="match status" value="1"/>
</dbReference>
<comment type="function">
    <text evidence="4">Catalyzes the reversible isomerization-deamination of glucosamine 6-phosphate (GlcN6P) to form fructose 6-phosphate (Fru6P) and ammonium ion.</text>
</comment>
<feature type="site" description="Part of the allosteric site" evidence="4">
    <location>
        <position position="151"/>
    </location>
</feature>
<keyword evidence="3 4" id="KW-0119">Carbohydrate metabolism</keyword>
<dbReference type="CDD" id="cd01399">
    <property type="entry name" value="GlcN6P_deaminase"/>
    <property type="match status" value="1"/>
</dbReference>
<dbReference type="AlphaFoldDB" id="A0A2W7MZX0"/>
<dbReference type="PANTHER" id="PTHR11280:SF5">
    <property type="entry name" value="GLUCOSAMINE-6-PHOSPHATE ISOMERASE"/>
    <property type="match status" value="1"/>
</dbReference>
<protein>
    <recommendedName>
        <fullName evidence="4">Glucosamine-6-phosphate deaminase</fullName>
        <ecNumber evidence="4">3.5.99.6</ecNumber>
    </recommendedName>
    <alternativeName>
        <fullName evidence="4">GlcN6P deaminase</fullName>
        <shortName evidence="4">GNPDA</shortName>
    </alternativeName>
    <alternativeName>
        <fullName evidence="4">Glucosamine-6-phosphate isomerase</fullName>
    </alternativeName>
</protein>
<feature type="domain" description="Glucosamine/galactosamine-6-phosphate isomerase" evidence="5">
    <location>
        <begin position="9"/>
        <end position="220"/>
    </location>
</feature>
<dbReference type="GO" id="GO:0006043">
    <property type="term" value="P:glucosamine catabolic process"/>
    <property type="evidence" value="ECO:0007669"/>
    <property type="project" value="TreeGrafter"/>
</dbReference>
<keyword evidence="2 4" id="KW-0378">Hydrolase</keyword>
<comment type="caution">
    <text evidence="4">Lacks conserved residue(s) required for the propagation of feature annotation.</text>
</comment>
<dbReference type="GO" id="GO:0042802">
    <property type="term" value="F:identical protein binding"/>
    <property type="evidence" value="ECO:0007669"/>
    <property type="project" value="TreeGrafter"/>
</dbReference>
<evidence type="ECO:0000259" key="5">
    <source>
        <dbReference type="Pfam" id="PF01182"/>
    </source>
</evidence>
<dbReference type="HAMAP" id="MF_01241">
    <property type="entry name" value="GlcN6P_deamin"/>
    <property type="match status" value="1"/>
</dbReference>
<evidence type="ECO:0000313" key="7">
    <source>
        <dbReference type="Proteomes" id="UP000248916"/>
    </source>
</evidence>
<dbReference type="PANTHER" id="PTHR11280">
    <property type="entry name" value="GLUCOSAMINE-6-PHOSPHATE ISOMERASE"/>
    <property type="match status" value="1"/>
</dbReference>
<feature type="active site" description="For ring-opening step" evidence="4">
    <location>
        <position position="132"/>
    </location>
</feature>
<dbReference type="PROSITE" id="PS01161">
    <property type="entry name" value="GLC_GALNAC_ISOMERASE"/>
    <property type="match status" value="1"/>
</dbReference>
<evidence type="ECO:0000313" key="6">
    <source>
        <dbReference type="EMBL" id="PZX11717.1"/>
    </source>
</evidence>
<gene>
    <name evidence="4" type="primary">nagB</name>
    <name evidence="6" type="ORF">LX81_03895</name>
</gene>
<dbReference type="InterPro" id="IPR004547">
    <property type="entry name" value="Glucosamine6P_isomerase"/>
</dbReference>
<name>A0A2W7MZX0_9RHOB</name>
<comment type="similarity">
    <text evidence="4">Belongs to the glucosamine/galactosamine-6-phosphate isomerase family. NagB subfamily.</text>
</comment>
<dbReference type="OrthoDB" id="9791139at2"/>
<dbReference type="SUPFAM" id="SSF100950">
    <property type="entry name" value="NagB/RpiA/CoA transferase-like"/>
    <property type="match status" value="1"/>
</dbReference>
<dbReference type="Gene3D" id="3.40.50.1360">
    <property type="match status" value="1"/>
</dbReference>
<dbReference type="Proteomes" id="UP000248916">
    <property type="component" value="Unassembled WGS sequence"/>
</dbReference>
<dbReference type="EMBL" id="QKZL01000030">
    <property type="protein sequence ID" value="PZX11717.1"/>
    <property type="molecule type" value="Genomic_DNA"/>
</dbReference>
<reference evidence="6 7" key="1">
    <citation type="submission" date="2018-06" db="EMBL/GenBank/DDBJ databases">
        <title>Genomic Encyclopedia of Archaeal and Bacterial Type Strains, Phase II (KMG-II): from individual species to whole genera.</title>
        <authorList>
            <person name="Goeker M."/>
        </authorList>
    </citation>
    <scope>NUCLEOTIDE SEQUENCE [LARGE SCALE GENOMIC DNA]</scope>
    <source>
        <strain evidence="6 7">DSM 22009</strain>
    </source>
</reference>
<evidence type="ECO:0000256" key="3">
    <source>
        <dbReference type="ARBA" id="ARBA00023277"/>
    </source>
</evidence>
<dbReference type="EC" id="3.5.99.6" evidence="4"/>
<organism evidence="6 7">
    <name type="scientific">Palleronia aestuarii</name>
    <dbReference type="NCBI Taxonomy" id="568105"/>
    <lineage>
        <taxon>Bacteria</taxon>
        <taxon>Pseudomonadati</taxon>
        <taxon>Pseudomonadota</taxon>
        <taxon>Alphaproteobacteria</taxon>
        <taxon>Rhodobacterales</taxon>
        <taxon>Roseobacteraceae</taxon>
        <taxon>Palleronia</taxon>
    </lineage>
</organism>
<dbReference type="GO" id="GO:0006046">
    <property type="term" value="P:N-acetylglucosamine catabolic process"/>
    <property type="evidence" value="ECO:0007669"/>
    <property type="project" value="UniProtKB-UniRule"/>
</dbReference>
<accession>A0A2W7MZX0</accession>
<comment type="catalytic activity">
    <reaction evidence="1 4">
        <text>alpha-D-glucosamine 6-phosphate + H2O = beta-D-fructose 6-phosphate + NH4(+)</text>
        <dbReference type="Rhea" id="RHEA:12172"/>
        <dbReference type="ChEBI" id="CHEBI:15377"/>
        <dbReference type="ChEBI" id="CHEBI:28938"/>
        <dbReference type="ChEBI" id="CHEBI:57634"/>
        <dbReference type="ChEBI" id="CHEBI:75989"/>
        <dbReference type="EC" id="3.5.99.6"/>
    </reaction>
</comment>